<accession>A0AA48RFS3</accession>
<keyword evidence="2" id="KW-1185">Reference proteome</keyword>
<name>A0AA48RFS3_9BACL</name>
<dbReference type="KEGG" id="bayd:BSPP4475_01685"/>
<evidence type="ECO:0000313" key="1">
    <source>
        <dbReference type="EMBL" id="CAJ1001036.1"/>
    </source>
</evidence>
<protein>
    <submittedName>
        <fullName evidence="1">DUF2577 domain-containing protein</fullName>
    </submittedName>
</protein>
<dbReference type="Pfam" id="PF10844">
    <property type="entry name" value="DUF2577"/>
    <property type="match status" value="1"/>
</dbReference>
<proteinExistence type="predicted"/>
<dbReference type="RefSeq" id="WP_304414982.1">
    <property type="nucleotide sequence ID" value="NZ_OY569118.1"/>
</dbReference>
<evidence type="ECO:0000313" key="2">
    <source>
        <dbReference type="Proteomes" id="UP001189619"/>
    </source>
</evidence>
<dbReference type="EMBL" id="OY569118">
    <property type="protein sequence ID" value="CAJ1001036.1"/>
    <property type="molecule type" value="Genomic_DNA"/>
</dbReference>
<dbReference type="AlphaFoldDB" id="A0AA48RFS3"/>
<organism evidence="1 2">
    <name type="scientific">Brevibacillus aydinogluensis</name>
    <dbReference type="NCBI Taxonomy" id="927786"/>
    <lineage>
        <taxon>Bacteria</taxon>
        <taxon>Bacillati</taxon>
        <taxon>Bacillota</taxon>
        <taxon>Bacilli</taxon>
        <taxon>Bacillales</taxon>
        <taxon>Paenibacillaceae</taxon>
        <taxon>Brevibacillus</taxon>
    </lineage>
</organism>
<dbReference type="InterPro" id="IPR022555">
    <property type="entry name" value="DUF2577"/>
</dbReference>
<sequence length="150" mass="16862">MNGFQKLALVLGGSQKKGMEGQQKEVRLELATVITPPPDLSILVDGLTIPFGKDFLMICEGMTRHERVVTIEHTEGKERDLGDKTAKDLVSGDGLYFDVNDERQDPHNQISSFTYENVQLRFEDVLKQGDRVLVASVGSLYIIMDRVRRP</sequence>
<dbReference type="Proteomes" id="UP001189619">
    <property type="component" value="Chromosome"/>
</dbReference>
<reference evidence="1" key="1">
    <citation type="submission" date="2023-07" db="EMBL/GenBank/DDBJ databases">
        <authorList>
            <person name="Ivanov I."/>
            <person name="Teneva D."/>
            <person name="Stoikov I."/>
        </authorList>
    </citation>
    <scope>NUCLEOTIDE SEQUENCE</scope>
    <source>
        <strain evidence="1">4475</strain>
    </source>
</reference>
<gene>
    <name evidence="1" type="ORF">BSPP4475_01685</name>
</gene>